<dbReference type="AlphaFoldDB" id="A0A8J4XU15"/>
<sequence length="107" mass="11869">MGHADPFDLTRGTRMGQFLLGPRPEGPPLHHERESHQSFPTETRGFGSGAVQSGRLTGRATRHAQLSGLGAGDEEETVVTKGRTRISSERGKYRQWACSPKRRRTRS</sequence>
<dbReference type="EMBL" id="JACEEZ010023115">
    <property type="protein sequence ID" value="KAG0711704.1"/>
    <property type="molecule type" value="Genomic_DNA"/>
</dbReference>
<proteinExistence type="predicted"/>
<protein>
    <submittedName>
        <fullName evidence="2">Uncharacterized protein</fullName>
    </submittedName>
</protein>
<comment type="caution">
    <text evidence="2">The sequence shown here is derived from an EMBL/GenBank/DDBJ whole genome shotgun (WGS) entry which is preliminary data.</text>
</comment>
<accession>A0A8J4XU15</accession>
<feature type="region of interest" description="Disordered" evidence="1">
    <location>
        <begin position="1"/>
        <end position="107"/>
    </location>
</feature>
<evidence type="ECO:0000313" key="3">
    <source>
        <dbReference type="Proteomes" id="UP000770661"/>
    </source>
</evidence>
<keyword evidence="3" id="KW-1185">Reference proteome</keyword>
<evidence type="ECO:0000313" key="2">
    <source>
        <dbReference type="EMBL" id="KAG0711704.1"/>
    </source>
</evidence>
<gene>
    <name evidence="2" type="ORF">GWK47_020069</name>
</gene>
<organism evidence="2 3">
    <name type="scientific">Chionoecetes opilio</name>
    <name type="common">Atlantic snow crab</name>
    <name type="synonym">Cancer opilio</name>
    <dbReference type="NCBI Taxonomy" id="41210"/>
    <lineage>
        <taxon>Eukaryota</taxon>
        <taxon>Metazoa</taxon>
        <taxon>Ecdysozoa</taxon>
        <taxon>Arthropoda</taxon>
        <taxon>Crustacea</taxon>
        <taxon>Multicrustacea</taxon>
        <taxon>Malacostraca</taxon>
        <taxon>Eumalacostraca</taxon>
        <taxon>Eucarida</taxon>
        <taxon>Decapoda</taxon>
        <taxon>Pleocyemata</taxon>
        <taxon>Brachyura</taxon>
        <taxon>Eubrachyura</taxon>
        <taxon>Majoidea</taxon>
        <taxon>Majidae</taxon>
        <taxon>Chionoecetes</taxon>
    </lineage>
</organism>
<dbReference type="Proteomes" id="UP000770661">
    <property type="component" value="Unassembled WGS sequence"/>
</dbReference>
<evidence type="ECO:0000256" key="1">
    <source>
        <dbReference type="SAM" id="MobiDB-lite"/>
    </source>
</evidence>
<name>A0A8J4XU15_CHIOP</name>
<reference evidence="2" key="1">
    <citation type="submission" date="2020-07" db="EMBL/GenBank/DDBJ databases">
        <title>The High-quality genome of the commercially important snow crab, Chionoecetes opilio.</title>
        <authorList>
            <person name="Jeong J.-H."/>
            <person name="Ryu S."/>
        </authorList>
    </citation>
    <scope>NUCLEOTIDE SEQUENCE</scope>
    <source>
        <strain evidence="2">MADBK_172401_WGS</strain>
        <tissue evidence="2">Digestive gland</tissue>
    </source>
</reference>